<comment type="similarity">
    <text evidence="2">Belongs to the bacterial solute-binding protein 1 family.</text>
</comment>
<dbReference type="GO" id="GO:0030288">
    <property type="term" value="C:outer membrane-bounded periplasmic space"/>
    <property type="evidence" value="ECO:0007669"/>
    <property type="project" value="TreeGrafter"/>
</dbReference>
<name>A0A0J1CMS0_9BURK</name>
<dbReference type="Pfam" id="PF13416">
    <property type="entry name" value="SBP_bac_8"/>
    <property type="match status" value="1"/>
</dbReference>
<dbReference type="CDD" id="cd13589">
    <property type="entry name" value="PBP2_polyamine_RpCGA009"/>
    <property type="match status" value="1"/>
</dbReference>
<dbReference type="NCBIfam" id="TIGR01409">
    <property type="entry name" value="TAT_signal_seq"/>
    <property type="match status" value="1"/>
</dbReference>
<dbReference type="InterPro" id="IPR006311">
    <property type="entry name" value="TAT_signal"/>
</dbReference>
<dbReference type="InterPro" id="IPR019546">
    <property type="entry name" value="TAT_signal_bac_arc"/>
</dbReference>
<dbReference type="GO" id="GO:0030975">
    <property type="term" value="F:thiamine binding"/>
    <property type="evidence" value="ECO:0007669"/>
    <property type="project" value="TreeGrafter"/>
</dbReference>
<dbReference type="AlphaFoldDB" id="A0A0J1CMS0"/>
<proteinExistence type="inferred from homology"/>
<dbReference type="PANTHER" id="PTHR30006:SF3">
    <property type="entry name" value="THIAMINE-BINDING PERIPLASMIC PROTEIN"/>
    <property type="match status" value="1"/>
</dbReference>
<organism evidence="6 7">
    <name type="scientific">Caballeronia mineralivorans PML1(12)</name>
    <dbReference type="NCBI Taxonomy" id="908627"/>
    <lineage>
        <taxon>Bacteria</taxon>
        <taxon>Pseudomonadati</taxon>
        <taxon>Pseudomonadota</taxon>
        <taxon>Betaproteobacteria</taxon>
        <taxon>Burkholderiales</taxon>
        <taxon>Burkholderiaceae</taxon>
        <taxon>Caballeronia</taxon>
    </lineage>
</organism>
<keyword evidence="4" id="KW-0732">Signal</keyword>
<accession>A0A0J1CMS0</accession>
<dbReference type="GO" id="GO:0015888">
    <property type="term" value="P:thiamine transport"/>
    <property type="evidence" value="ECO:0007669"/>
    <property type="project" value="TreeGrafter"/>
</dbReference>
<evidence type="ECO:0000256" key="2">
    <source>
        <dbReference type="ARBA" id="ARBA00008520"/>
    </source>
</evidence>
<evidence type="ECO:0000256" key="3">
    <source>
        <dbReference type="ARBA" id="ARBA00022448"/>
    </source>
</evidence>
<dbReference type="InterPro" id="IPR006059">
    <property type="entry name" value="SBP"/>
</dbReference>
<comment type="caution">
    <text evidence="6">The sequence shown here is derived from an EMBL/GenBank/DDBJ whole genome shotgun (WGS) entry which is preliminary data.</text>
</comment>
<keyword evidence="7" id="KW-1185">Reference proteome</keyword>
<evidence type="ECO:0000256" key="1">
    <source>
        <dbReference type="ARBA" id="ARBA00004418"/>
    </source>
</evidence>
<dbReference type="Proteomes" id="UP000035963">
    <property type="component" value="Unassembled WGS sequence"/>
</dbReference>
<comment type="subcellular location">
    <subcellularLocation>
        <location evidence="1">Periplasm</location>
    </subcellularLocation>
</comment>
<evidence type="ECO:0000313" key="7">
    <source>
        <dbReference type="Proteomes" id="UP000035963"/>
    </source>
</evidence>
<dbReference type="Gene3D" id="3.40.190.10">
    <property type="entry name" value="Periplasmic binding protein-like II"/>
    <property type="match status" value="2"/>
</dbReference>
<dbReference type="GO" id="GO:0030976">
    <property type="term" value="F:thiamine pyrophosphate binding"/>
    <property type="evidence" value="ECO:0007669"/>
    <property type="project" value="TreeGrafter"/>
</dbReference>
<keyword evidence="3" id="KW-0813">Transport</keyword>
<dbReference type="EMBL" id="AEJF01000200">
    <property type="protein sequence ID" value="KLU21829.1"/>
    <property type="molecule type" value="Genomic_DNA"/>
</dbReference>
<dbReference type="SUPFAM" id="SSF53850">
    <property type="entry name" value="Periplasmic binding protein-like II"/>
    <property type="match status" value="1"/>
</dbReference>
<dbReference type="PATRIC" id="fig|908627.4.peg.7578"/>
<reference evidence="6 7" key="1">
    <citation type="journal article" date="2015" name="Genome Announc.">
        <title>Draft Genome Sequence of Burkholderia sp. Strain PML1(12), an Ectomycorrhizosphere-Inhabiting Bacterium with Effective Mineral-Weathering Ability.</title>
        <authorList>
            <person name="Uroz S."/>
            <person name="Oger P."/>
        </authorList>
    </citation>
    <scope>NUCLEOTIDE SEQUENCE [LARGE SCALE GENOMIC DNA]</scope>
    <source>
        <strain evidence="7">PML1(12)</strain>
    </source>
</reference>
<dbReference type="PANTHER" id="PTHR30006">
    <property type="entry name" value="THIAMINE-BINDING PERIPLASMIC PROTEIN-RELATED"/>
    <property type="match status" value="1"/>
</dbReference>
<dbReference type="RefSeq" id="WP_047896579.1">
    <property type="nucleotide sequence ID" value="NZ_AEJF01000200.1"/>
</dbReference>
<protein>
    <submittedName>
        <fullName evidence="6">ABC transporter substrate-binding protein</fullName>
    </submittedName>
</protein>
<sequence length="356" mass="39458">MSTTKNESRRRFLKTTGATGLALGAPTIWIPRAMAADTLTIADNGGALGPAMRMAFYDPFEKETGIRIVNVAHESDPVTQFKLTVDSDSHIWDLAMVTPDNVLRLTDAKNYLAPLDIGPGDAKGILPGMLTSNWFGFSVYGVVMAYRTDKYAKAVPTGWRDFWDTSKFPGRRGLYRSPSGTLENALLADGVAPKDIYPINIDRAMKSLDKIRSSVSVWWANGAQNTQLLQSGEVDMADTWNARALAAISSGAPVKIVWEGTYSVDGWSIPVGTPRLKQAQQFVRFCMRPDRQAVYASIVANGPSNSDALKLIDPKRAELLTTYPKNLERLIRRDSAWWGKNFDSANERYQEWLLQS</sequence>
<evidence type="ECO:0000313" key="6">
    <source>
        <dbReference type="EMBL" id="KLU21829.1"/>
    </source>
</evidence>
<evidence type="ECO:0000256" key="4">
    <source>
        <dbReference type="ARBA" id="ARBA00022729"/>
    </source>
</evidence>
<keyword evidence="5" id="KW-0574">Periplasm</keyword>
<evidence type="ECO:0000256" key="5">
    <source>
        <dbReference type="ARBA" id="ARBA00022764"/>
    </source>
</evidence>
<dbReference type="PROSITE" id="PS51318">
    <property type="entry name" value="TAT"/>
    <property type="match status" value="1"/>
</dbReference>
<dbReference type="OrthoDB" id="8874923at2"/>
<gene>
    <name evidence="6" type="ORF">EOS_33870</name>
</gene>